<dbReference type="AlphaFoldDB" id="A0A8X6SBP9"/>
<feature type="region of interest" description="Disordered" evidence="1">
    <location>
        <begin position="1"/>
        <end position="45"/>
    </location>
</feature>
<sequence length="102" mass="11673">MNETTQQEKTTQLGNMNETTQQEKTTQLNSRNEQLNSPVGTKQLNSEMPSAAYNRLQPPALPAPPLQQNRLFLHTHMKRDICKKPIFLPLTLNILRLGHEIL</sequence>
<organism evidence="2 3">
    <name type="scientific">Trichonephila clavipes</name>
    <name type="common">Golden silk orbweaver</name>
    <name type="synonym">Nephila clavipes</name>
    <dbReference type="NCBI Taxonomy" id="2585209"/>
    <lineage>
        <taxon>Eukaryota</taxon>
        <taxon>Metazoa</taxon>
        <taxon>Ecdysozoa</taxon>
        <taxon>Arthropoda</taxon>
        <taxon>Chelicerata</taxon>
        <taxon>Arachnida</taxon>
        <taxon>Araneae</taxon>
        <taxon>Araneomorphae</taxon>
        <taxon>Entelegynae</taxon>
        <taxon>Araneoidea</taxon>
        <taxon>Nephilidae</taxon>
        <taxon>Trichonephila</taxon>
    </lineage>
</organism>
<reference evidence="2" key="1">
    <citation type="submission" date="2020-08" db="EMBL/GenBank/DDBJ databases">
        <title>Multicomponent nature underlies the extraordinary mechanical properties of spider dragline silk.</title>
        <authorList>
            <person name="Kono N."/>
            <person name="Nakamura H."/>
            <person name="Mori M."/>
            <person name="Yoshida Y."/>
            <person name="Ohtoshi R."/>
            <person name="Malay A.D."/>
            <person name="Moran D.A.P."/>
            <person name="Tomita M."/>
            <person name="Numata K."/>
            <person name="Arakawa K."/>
        </authorList>
    </citation>
    <scope>NUCLEOTIDE SEQUENCE</scope>
</reference>
<keyword evidence="3" id="KW-1185">Reference proteome</keyword>
<evidence type="ECO:0000256" key="1">
    <source>
        <dbReference type="SAM" id="MobiDB-lite"/>
    </source>
</evidence>
<proteinExistence type="predicted"/>
<comment type="caution">
    <text evidence="2">The sequence shown here is derived from an EMBL/GenBank/DDBJ whole genome shotgun (WGS) entry which is preliminary data.</text>
</comment>
<evidence type="ECO:0000313" key="2">
    <source>
        <dbReference type="EMBL" id="GFY04083.1"/>
    </source>
</evidence>
<gene>
    <name evidence="2" type="ORF">TNCV_1198611</name>
</gene>
<evidence type="ECO:0000313" key="3">
    <source>
        <dbReference type="Proteomes" id="UP000887159"/>
    </source>
</evidence>
<name>A0A8X6SBP9_TRICX</name>
<protein>
    <submittedName>
        <fullName evidence="2">Uncharacterized protein</fullName>
    </submittedName>
</protein>
<dbReference type="Proteomes" id="UP000887159">
    <property type="component" value="Unassembled WGS sequence"/>
</dbReference>
<accession>A0A8X6SBP9</accession>
<dbReference type="EMBL" id="BMAU01021243">
    <property type="protein sequence ID" value="GFY04083.1"/>
    <property type="molecule type" value="Genomic_DNA"/>
</dbReference>